<keyword evidence="2" id="KW-1185">Reference proteome</keyword>
<dbReference type="EMBL" id="VCLB01000004">
    <property type="protein sequence ID" value="TNB48326.1"/>
    <property type="molecule type" value="Genomic_DNA"/>
</dbReference>
<proteinExistence type="predicted"/>
<reference evidence="1 2" key="1">
    <citation type="submission" date="2019-05" db="EMBL/GenBank/DDBJ databases">
        <authorList>
            <person name="Lee S.D."/>
        </authorList>
    </citation>
    <scope>NUCLEOTIDE SEQUENCE [LARGE SCALE GENOMIC DNA]</scope>
    <source>
        <strain evidence="1 2">GH2-6</strain>
    </source>
</reference>
<dbReference type="RefSeq" id="WP_138748029.1">
    <property type="nucleotide sequence ID" value="NZ_VCLB01000004.1"/>
</dbReference>
<gene>
    <name evidence="1" type="ORF">FF124_08315</name>
</gene>
<evidence type="ECO:0000313" key="1">
    <source>
        <dbReference type="EMBL" id="TNB48326.1"/>
    </source>
</evidence>
<reference evidence="1 2" key="2">
    <citation type="submission" date="2019-06" db="EMBL/GenBank/DDBJ databases">
        <title>Martelella lutilitoris sp. nov., isolated from a tidal mudflat.</title>
        <authorList>
            <person name="Kim Y.-J."/>
        </authorList>
    </citation>
    <scope>NUCLEOTIDE SEQUENCE [LARGE SCALE GENOMIC DNA]</scope>
    <source>
        <strain evidence="1 2">GH2-6</strain>
    </source>
</reference>
<protein>
    <submittedName>
        <fullName evidence="1">DUF2164 domain-containing protein</fullName>
    </submittedName>
</protein>
<dbReference type="OrthoDB" id="6629495at2"/>
<name>A0A5C4JSD0_9HYPH</name>
<sequence length="81" mass="9126">MIKLSAREKAALAERLRDYCAEELDCEIGTLQAELFAEVIAREFAPVFYNAGLRDAEALLMKRMESFGDEIAALEMPEANR</sequence>
<organism evidence="1 2">
    <name type="scientific">Martelella lutilitoris</name>
    <dbReference type="NCBI Taxonomy" id="2583532"/>
    <lineage>
        <taxon>Bacteria</taxon>
        <taxon>Pseudomonadati</taxon>
        <taxon>Pseudomonadota</taxon>
        <taxon>Alphaproteobacteria</taxon>
        <taxon>Hyphomicrobiales</taxon>
        <taxon>Aurantimonadaceae</taxon>
        <taxon>Martelella</taxon>
    </lineage>
</organism>
<dbReference type="Proteomes" id="UP000307874">
    <property type="component" value="Unassembled WGS sequence"/>
</dbReference>
<dbReference type="Pfam" id="PF09932">
    <property type="entry name" value="DUF2164"/>
    <property type="match status" value="1"/>
</dbReference>
<comment type="caution">
    <text evidence="1">The sequence shown here is derived from an EMBL/GenBank/DDBJ whole genome shotgun (WGS) entry which is preliminary data.</text>
</comment>
<dbReference type="AlphaFoldDB" id="A0A5C4JSD0"/>
<accession>A0A5C4JSD0</accession>
<dbReference type="InterPro" id="IPR018680">
    <property type="entry name" value="DUF2164"/>
</dbReference>
<evidence type="ECO:0000313" key="2">
    <source>
        <dbReference type="Proteomes" id="UP000307874"/>
    </source>
</evidence>